<evidence type="ECO:0000313" key="6">
    <source>
        <dbReference type="EMBL" id="PQO96386.1"/>
    </source>
</evidence>
<dbReference type="SUPFAM" id="SSF53850">
    <property type="entry name" value="Periplasmic binding protein-like II"/>
    <property type="match status" value="1"/>
</dbReference>
<dbReference type="PANTHER" id="PTHR30126:SF98">
    <property type="entry name" value="HTH-TYPE TRANSCRIPTIONAL ACTIVATOR BAUR"/>
    <property type="match status" value="1"/>
</dbReference>
<proteinExistence type="inferred from homology"/>
<evidence type="ECO:0000256" key="2">
    <source>
        <dbReference type="ARBA" id="ARBA00023015"/>
    </source>
</evidence>
<dbReference type="InterPro" id="IPR005119">
    <property type="entry name" value="LysR_subst-bd"/>
</dbReference>
<accession>A0A2S8H3P1</accession>
<dbReference type="CDD" id="cd05466">
    <property type="entry name" value="PBP2_LTTR_substrate"/>
    <property type="match status" value="1"/>
</dbReference>
<evidence type="ECO:0000256" key="4">
    <source>
        <dbReference type="ARBA" id="ARBA00023163"/>
    </source>
</evidence>
<comment type="similarity">
    <text evidence="1">Belongs to the LysR transcriptional regulatory family.</text>
</comment>
<name>A0A2S8H3P1_9PSED</name>
<dbReference type="GO" id="GO:0003700">
    <property type="term" value="F:DNA-binding transcription factor activity"/>
    <property type="evidence" value="ECO:0007669"/>
    <property type="project" value="InterPro"/>
</dbReference>
<dbReference type="Pfam" id="PF00126">
    <property type="entry name" value="HTH_1"/>
    <property type="match status" value="1"/>
</dbReference>
<reference evidence="6 7" key="1">
    <citation type="submission" date="2018-02" db="EMBL/GenBank/DDBJ databases">
        <title>Draft genome sequencing of Pseudomonas frederiksbergensis 11-D3.</title>
        <authorList>
            <person name="Zheng B.-X."/>
        </authorList>
    </citation>
    <scope>NUCLEOTIDE SEQUENCE [LARGE SCALE GENOMIC DNA]</scope>
    <source>
        <strain evidence="6 7">11-D3</strain>
    </source>
</reference>
<dbReference type="PROSITE" id="PS50931">
    <property type="entry name" value="HTH_LYSR"/>
    <property type="match status" value="1"/>
</dbReference>
<dbReference type="InterPro" id="IPR036390">
    <property type="entry name" value="WH_DNA-bd_sf"/>
</dbReference>
<evidence type="ECO:0000256" key="1">
    <source>
        <dbReference type="ARBA" id="ARBA00009437"/>
    </source>
</evidence>
<dbReference type="PANTHER" id="PTHR30126">
    <property type="entry name" value="HTH-TYPE TRANSCRIPTIONAL REGULATOR"/>
    <property type="match status" value="1"/>
</dbReference>
<dbReference type="Pfam" id="PF03466">
    <property type="entry name" value="LysR_substrate"/>
    <property type="match status" value="1"/>
</dbReference>
<keyword evidence="4" id="KW-0804">Transcription</keyword>
<evidence type="ECO:0000313" key="7">
    <source>
        <dbReference type="Proteomes" id="UP000239687"/>
    </source>
</evidence>
<dbReference type="InterPro" id="IPR036388">
    <property type="entry name" value="WH-like_DNA-bd_sf"/>
</dbReference>
<organism evidence="6 7">
    <name type="scientific">Pseudomonas frederiksbergensis</name>
    <dbReference type="NCBI Taxonomy" id="104087"/>
    <lineage>
        <taxon>Bacteria</taxon>
        <taxon>Pseudomonadati</taxon>
        <taxon>Pseudomonadota</taxon>
        <taxon>Gammaproteobacteria</taxon>
        <taxon>Pseudomonadales</taxon>
        <taxon>Pseudomonadaceae</taxon>
        <taxon>Pseudomonas</taxon>
    </lineage>
</organism>
<feature type="domain" description="HTH lysR-type" evidence="5">
    <location>
        <begin position="30"/>
        <end position="87"/>
    </location>
</feature>
<gene>
    <name evidence="6" type="ORF">C5612_30300</name>
</gene>
<protein>
    <recommendedName>
        <fullName evidence="5">HTH lysR-type domain-containing protein</fullName>
    </recommendedName>
</protein>
<dbReference type="GO" id="GO:0000976">
    <property type="term" value="F:transcription cis-regulatory region binding"/>
    <property type="evidence" value="ECO:0007669"/>
    <property type="project" value="TreeGrafter"/>
</dbReference>
<sequence>MRRYADTSALLTNPGVQEVNSPAVPPLHDIDLKHWRLFKAVVECGGLSAAEEATGMGISAISRQLSDLEGRFGSQLCQRGRSGFQLTQEGQVAYTAVLRLLDSIDEFRETLAHSKGEVKGDLSLWLIDHSTFTPANPIATALARFSNMYPLVNLSISVAPPDAVERAVAEKKAGVGITICKSDLPSLTYQVISNETSALYCGRGHQAYGKDEDETRYIIEQGARYVRRGYLIQDSAPTSFLQHSSPLAHHVEATVQLLLSGGFVGIVPDHIAQPWVSSGELYRLPLPEFIVDRPVFAVARESEHRTRTAMLMQDALIEAFGSGRHGV</sequence>
<dbReference type="Proteomes" id="UP000239687">
    <property type="component" value="Unassembled WGS sequence"/>
</dbReference>
<dbReference type="AlphaFoldDB" id="A0A2S8H3P1"/>
<dbReference type="Gene3D" id="1.10.10.10">
    <property type="entry name" value="Winged helix-like DNA-binding domain superfamily/Winged helix DNA-binding domain"/>
    <property type="match status" value="1"/>
</dbReference>
<dbReference type="Gene3D" id="3.40.190.290">
    <property type="match status" value="1"/>
</dbReference>
<keyword evidence="3" id="KW-0238">DNA-binding</keyword>
<dbReference type="InterPro" id="IPR000847">
    <property type="entry name" value="LysR_HTH_N"/>
</dbReference>
<keyword evidence="2" id="KW-0805">Transcription regulation</keyword>
<evidence type="ECO:0000256" key="3">
    <source>
        <dbReference type="ARBA" id="ARBA00023125"/>
    </source>
</evidence>
<dbReference type="EMBL" id="PUIN01000024">
    <property type="protein sequence ID" value="PQO96386.1"/>
    <property type="molecule type" value="Genomic_DNA"/>
</dbReference>
<comment type="caution">
    <text evidence="6">The sequence shown here is derived from an EMBL/GenBank/DDBJ whole genome shotgun (WGS) entry which is preliminary data.</text>
</comment>
<evidence type="ECO:0000259" key="5">
    <source>
        <dbReference type="PROSITE" id="PS50931"/>
    </source>
</evidence>
<dbReference type="SUPFAM" id="SSF46785">
    <property type="entry name" value="Winged helix' DNA-binding domain"/>
    <property type="match status" value="1"/>
</dbReference>